<gene>
    <name evidence="1" type="ORF">OCH239_18865</name>
</gene>
<dbReference type="Proteomes" id="UP000022447">
    <property type="component" value="Unassembled WGS sequence"/>
</dbReference>
<name>X7E813_9RHOB</name>
<protein>
    <recommendedName>
        <fullName evidence="3">GIY-YIG nuclease family protein</fullName>
    </recommendedName>
</protein>
<comment type="caution">
    <text evidence="1">The sequence shown here is derived from an EMBL/GenBank/DDBJ whole genome shotgun (WGS) entry which is preliminary data.</text>
</comment>
<sequence>MGNMRWGDVDCAACGESWTSKPSQLYLFRVDLDPSAVLKLGYSSDPARRLRQQLGIARDTPSRILRTVSVPTGHEAVIREKAAHAYMRRHHPEMILPKSVYGDAINTRTEIYRLAAEPILRRLLDCIAADLPLSSP</sequence>
<keyword evidence="2" id="KW-1185">Reference proteome</keyword>
<dbReference type="EMBL" id="JALZ01000066">
    <property type="protein sequence ID" value="ETX11965.1"/>
    <property type="molecule type" value="Genomic_DNA"/>
</dbReference>
<reference evidence="1 2" key="1">
    <citation type="submission" date="2014-01" db="EMBL/GenBank/DDBJ databases">
        <title>Roseivivax halodurans JCM 10272 Genome Sequencing.</title>
        <authorList>
            <person name="Lai Q."/>
            <person name="Li G."/>
            <person name="Shao Z."/>
        </authorList>
    </citation>
    <scope>NUCLEOTIDE SEQUENCE [LARGE SCALE GENOMIC DNA]</scope>
    <source>
        <strain evidence="1 2">JCM 10272</strain>
    </source>
</reference>
<evidence type="ECO:0008006" key="3">
    <source>
        <dbReference type="Google" id="ProtNLM"/>
    </source>
</evidence>
<dbReference type="AlphaFoldDB" id="X7E813"/>
<evidence type="ECO:0000313" key="2">
    <source>
        <dbReference type="Proteomes" id="UP000022447"/>
    </source>
</evidence>
<accession>X7E813</accession>
<dbReference type="eggNOG" id="ENOG502ZC16">
    <property type="taxonomic scope" value="Bacteria"/>
</dbReference>
<organism evidence="1 2">
    <name type="scientific">Roseivivax halodurans JCM 10272</name>
    <dbReference type="NCBI Taxonomy" id="1449350"/>
    <lineage>
        <taxon>Bacteria</taxon>
        <taxon>Pseudomonadati</taxon>
        <taxon>Pseudomonadota</taxon>
        <taxon>Alphaproteobacteria</taxon>
        <taxon>Rhodobacterales</taxon>
        <taxon>Roseobacteraceae</taxon>
        <taxon>Roseivivax</taxon>
    </lineage>
</organism>
<evidence type="ECO:0000313" key="1">
    <source>
        <dbReference type="EMBL" id="ETX11965.1"/>
    </source>
</evidence>
<dbReference type="STRING" id="1449350.OCH239_18865"/>
<proteinExistence type="predicted"/>